<evidence type="ECO:0000256" key="1">
    <source>
        <dbReference type="ARBA" id="ARBA00012452"/>
    </source>
</evidence>
<dbReference type="Pfam" id="PF02798">
    <property type="entry name" value="GST_N"/>
    <property type="match status" value="1"/>
</dbReference>
<gene>
    <name evidence="7" type="primary">GSTU24</name>
</gene>
<comment type="catalytic activity">
    <reaction evidence="4">
        <text>RX + glutathione = an S-substituted glutathione + a halide anion + H(+)</text>
        <dbReference type="Rhea" id="RHEA:16437"/>
        <dbReference type="ChEBI" id="CHEBI:15378"/>
        <dbReference type="ChEBI" id="CHEBI:16042"/>
        <dbReference type="ChEBI" id="CHEBI:17792"/>
        <dbReference type="ChEBI" id="CHEBI:57925"/>
        <dbReference type="ChEBI" id="CHEBI:90779"/>
        <dbReference type="EC" id="2.5.1.18"/>
    </reaction>
</comment>
<dbReference type="PANTHER" id="PTHR11260">
    <property type="entry name" value="GLUTATHIONE S-TRANSFERASE, GST, SUPERFAMILY, GST DOMAIN CONTAINING"/>
    <property type="match status" value="1"/>
</dbReference>
<dbReference type="AlphaFoldDB" id="A0A9E8M4P8"/>
<accession>A0A9E8M4P8</accession>
<dbReference type="CDD" id="cd03185">
    <property type="entry name" value="GST_C_Tau"/>
    <property type="match status" value="1"/>
</dbReference>
<dbReference type="Pfam" id="PF00043">
    <property type="entry name" value="GST_C"/>
    <property type="match status" value="1"/>
</dbReference>
<dbReference type="Gene3D" id="1.20.1050.10">
    <property type="match status" value="1"/>
</dbReference>
<proteinExistence type="evidence at transcript level"/>
<dbReference type="InterPro" id="IPR004045">
    <property type="entry name" value="Glutathione_S-Trfase_N"/>
</dbReference>
<dbReference type="InterPro" id="IPR045074">
    <property type="entry name" value="GST_C_Tau"/>
</dbReference>
<evidence type="ECO:0000313" key="7">
    <source>
        <dbReference type="EMBL" id="WAA68367.1"/>
    </source>
</evidence>
<organism evidence="7">
    <name type="scientific">Pinus densata</name>
    <dbReference type="NCBI Taxonomy" id="190402"/>
    <lineage>
        <taxon>Eukaryota</taxon>
        <taxon>Viridiplantae</taxon>
        <taxon>Streptophyta</taxon>
        <taxon>Embryophyta</taxon>
        <taxon>Tracheophyta</taxon>
        <taxon>Spermatophyta</taxon>
        <taxon>Pinopsida</taxon>
        <taxon>Pinidae</taxon>
        <taxon>Conifers I</taxon>
        <taxon>Pinales</taxon>
        <taxon>Pinaceae</taxon>
        <taxon>Pinus</taxon>
        <taxon>Pinus subgen. Pinus</taxon>
    </lineage>
</organism>
<evidence type="ECO:0000256" key="3">
    <source>
        <dbReference type="ARBA" id="ARBA00025743"/>
    </source>
</evidence>
<sequence length="233" mass="27089">MQKGSAERVKVVKTWESPFAMRVLIALEEKGISYELQEENTRYKSQLPLQMDPIHKQIPVFLHNGKPLAESLIILQYIDEAWPSASPEKRFMPSTPYDRAIARFWAAFMDKKIYEAGRRIIMTKGEAQEEAKRELVESLMLIEGALKEFSGGKTYFGGETLGFLDIAFIPLTGWFYTYETLGKFKIPLEDKCPCLKAWMKACMERDSVNRLLPRPEKILKDYAIEFRKKYVRE</sequence>
<dbReference type="InterPro" id="IPR010987">
    <property type="entry name" value="Glutathione-S-Trfase_C-like"/>
</dbReference>
<evidence type="ECO:0000259" key="6">
    <source>
        <dbReference type="PROSITE" id="PS50405"/>
    </source>
</evidence>
<dbReference type="InterPro" id="IPR004046">
    <property type="entry name" value="GST_C"/>
</dbReference>
<dbReference type="InterPro" id="IPR036282">
    <property type="entry name" value="Glutathione-S-Trfase_C_sf"/>
</dbReference>
<dbReference type="InterPro" id="IPR040079">
    <property type="entry name" value="Glutathione_S-Trfase"/>
</dbReference>
<keyword evidence="2 7" id="KW-0808">Transferase</keyword>
<dbReference type="SFLD" id="SFLDG01152">
    <property type="entry name" value="Main.3:_Omega-_and_Tau-like"/>
    <property type="match status" value="1"/>
</dbReference>
<dbReference type="SFLD" id="SFLDG00358">
    <property type="entry name" value="Main_(cytGST)"/>
    <property type="match status" value="1"/>
</dbReference>
<evidence type="ECO:0000259" key="5">
    <source>
        <dbReference type="PROSITE" id="PS50404"/>
    </source>
</evidence>
<dbReference type="SUPFAM" id="SSF47616">
    <property type="entry name" value="GST C-terminal domain-like"/>
    <property type="match status" value="1"/>
</dbReference>
<feature type="domain" description="GST C-terminal" evidence="6">
    <location>
        <begin position="95"/>
        <end position="231"/>
    </location>
</feature>
<dbReference type="CDD" id="cd03058">
    <property type="entry name" value="GST_N_Tau"/>
    <property type="match status" value="1"/>
</dbReference>
<evidence type="ECO:0000256" key="4">
    <source>
        <dbReference type="ARBA" id="ARBA00047960"/>
    </source>
</evidence>
<dbReference type="GO" id="GO:0004364">
    <property type="term" value="F:glutathione transferase activity"/>
    <property type="evidence" value="ECO:0007669"/>
    <property type="project" value="UniProtKB-EC"/>
</dbReference>
<dbReference type="GO" id="GO:0006749">
    <property type="term" value="P:glutathione metabolic process"/>
    <property type="evidence" value="ECO:0007669"/>
    <property type="project" value="InterPro"/>
</dbReference>
<dbReference type="InterPro" id="IPR045073">
    <property type="entry name" value="Omega/Tau-like"/>
</dbReference>
<dbReference type="PANTHER" id="PTHR11260:SF696">
    <property type="entry name" value="GLUTATHIONE TRANSFERASE"/>
    <property type="match status" value="1"/>
</dbReference>
<dbReference type="EMBL" id="ON304333">
    <property type="protein sequence ID" value="WAA68367.1"/>
    <property type="molecule type" value="mRNA"/>
</dbReference>
<dbReference type="EC" id="2.5.1.18" evidence="1"/>
<dbReference type="SUPFAM" id="SSF52833">
    <property type="entry name" value="Thioredoxin-like"/>
    <property type="match status" value="1"/>
</dbReference>
<dbReference type="InterPro" id="IPR036249">
    <property type="entry name" value="Thioredoxin-like_sf"/>
</dbReference>
<name>A0A9E8M4P8_9CONI</name>
<dbReference type="PROSITE" id="PS50404">
    <property type="entry name" value="GST_NTER"/>
    <property type="match status" value="1"/>
</dbReference>
<comment type="similarity">
    <text evidence="3">Belongs to the GST superfamily. Tau family.</text>
</comment>
<dbReference type="PROSITE" id="PS50405">
    <property type="entry name" value="GST_CTER"/>
    <property type="match status" value="1"/>
</dbReference>
<reference evidence="7" key="1">
    <citation type="submission" date="2022-04" db="EMBL/GenBank/DDBJ databases">
        <title>Functional significance of asymmetrical retention of parental alleles in a hybrid pine species complex.</title>
        <authorList>
            <person name="Qu C."/>
        </authorList>
    </citation>
    <scope>NUCLEOTIDE SEQUENCE</scope>
</reference>
<dbReference type="GO" id="GO:0005737">
    <property type="term" value="C:cytoplasm"/>
    <property type="evidence" value="ECO:0007669"/>
    <property type="project" value="TreeGrafter"/>
</dbReference>
<dbReference type="Gene3D" id="3.40.30.10">
    <property type="entry name" value="Glutaredoxin"/>
    <property type="match status" value="1"/>
</dbReference>
<dbReference type="SFLD" id="SFLDS00019">
    <property type="entry name" value="Glutathione_Transferase_(cytos"/>
    <property type="match status" value="1"/>
</dbReference>
<dbReference type="FunFam" id="3.40.30.10:FF:000044">
    <property type="entry name" value="Glutathione S-transferase GSTU6"/>
    <property type="match status" value="1"/>
</dbReference>
<evidence type="ECO:0000256" key="2">
    <source>
        <dbReference type="ARBA" id="ARBA00022679"/>
    </source>
</evidence>
<feature type="domain" description="GST N-terminal" evidence="5">
    <location>
        <begin position="7"/>
        <end position="86"/>
    </location>
</feature>
<protein>
    <recommendedName>
        <fullName evidence="1">glutathione transferase</fullName>
        <ecNumber evidence="1">2.5.1.18</ecNumber>
    </recommendedName>
</protein>